<dbReference type="AlphaFoldDB" id="A0A4Y9S1J0"/>
<dbReference type="RefSeq" id="WP_135209001.1">
    <property type="nucleotide sequence ID" value="NZ_SPVF01000252.1"/>
</dbReference>
<keyword evidence="2" id="KW-1185">Reference proteome</keyword>
<dbReference type="EMBL" id="SPVF01000252">
    <property type="protein sequence ID" value="TFW13408.1"/>
    <property type="molecule type" value="Genomic_DNA"/>
</dbReference>
<accession>A0A4Y9S1J0</accession>
<proteinExistence type="predicted"/>
<comment type="caution">
    <text evidence="1">The sequence shown here is derived from an EMBL/GenBank/DDBJ whole genome shotgun (WGS) entry which is preliminary data.</text>
</comment>
<dbReference type="Proteomes" id="UP000298438">
    <property type="component" value="Unassembled WGS sequence"/>
</dbReference>
<dbReference type="OrthoDB" id="8705323at2"/>
<evidence type="ECO:0000313" key="1">
    <source>
        <dbReference type="EMBL" id="TFW13408.1"/>
    </source>
</evidence>
<name>A0A4Y9S1J0_9BURK</name>
<protein>
    <submittedName>
        <fullName evidence="1">Uncharacterized protein</fullName>
    </submittedName>
</protein>
<evidence type="ECO:0000313" key="2">
    <source>
        <dbReference type="Proteomes" id="UP000298438"/>
    </source>
</evidence>
<sequence length="75" mass="8453">MLKFGDTIRLSELDVELLRAATGFEPVEIGSVAELIEFVRLAKEHYPGETADCRRRRRSIDGAMKRLTEGESNSN</sequence>
<reference evidence="1 2" key="1">
    <citation type="submission" date="2019-03" db="EMBL/GenBank/DDBJ databases">
        <title>Draft Genome Sequence of Massilia arenosa sp. nov., a Novel Massilia Species Isolated from a Sandy-loam Maize Soil.</title>
        <authorList>
            <person name="Raths R."/>
            <person name="Peta V."/>
            <person name="Bucking H."/>
        </authorList>
    </citation>
    <scope>NUCLEOTIDE SEQUENCE [LARGE SCALE GENOMIC DNA]</scope>
    <source>
        <strain evidence="1 2">MC02</strain>
    </source>
</reference>
<gene>
    <name evidence="1" type="ORF">E4L96_20135</name>
</gene>
<organism evidence="1 2">
    <name type="scientific">Zemynaea arenosa</name>
    <dbReference type="NCBI Taxonomy" id="2561931"/>
    <lineage>
        <taxon>Bacteria</taxon>
        <taxon>Pseudomonadati</taxon>
        <taxon>Pseudomonadota</taxon>
        <taxon>Betaproteobacteria</taxon>
        <taxon>Burkholderiales</taxon>
        <taxon>Oxalobacteraceae</taxon>
        <taxon>Telluria group</taxon>
        <taxon>Zemynaea</taxon>
    </lineage>
</organism>